<keyword evidence="4" id="KW-1185">Reference proteome</keyword>
<dbReference type="Proteomes" id="UP000659654">
    <property type="component" value="Unassembled WGS sequence"/>
</dbReference>
<evidence type="ECO:0000313" key="5">
    <source>
        <dbReference type="WBParaSite" id="BXY_1437700.1"/>
    </source>
</evidence>
<reference evidence="5" key="1">
    <citation type="submission" date="2016-11" db="UniProtKB">
        <authorList>
            <consortium name="WormBaseParasite"/>
        </authorList>
    </citation>
    <scope>IDENTIFICATION</scope>
</reference>
<reference evidence="2" key="2">
    <citation type="submission" date="2020-09" db="EMBL/GenBank/DDBJ databases">
        <authorList>
            <person name="Kikuchi T."/>
        </authorList>
    </citation>
    <scope>NUCLEOTIDE SEQUENCE</scope>
    <source>
        <strain evidence="2">Ka4C1</strain>
    </source>
</reference>
<dbReference type="Proteomes" id="UP000582659">
    <property type="component" value="Unassembled WGS sequence"/>
</dbReference>
<proteinExistence type="predicted"/>
<protein>
    <submittedName>
        <fullName evidence="2">(pine wood nematode) hypothetical protein</fullName>
    </submittedName>
</protein>
<feature type="region of interest" description="Disordered" evidence="1">
    <location>
        <begin position="84"/>
        <end position="148"/>
    </location>
</feature>
<evidence type="ECO:0000313" key="3">
    <source>
        <dbReference type="Proteomes" id="UP000095284"/>
    </source>
</evidence>
<accession>A0A1I7SMU1</accession>
<feature type="compositionally biased region" description="Basic and acidic residues" evidence="1">
    <location>
        <begin position="84"/>
        <end position="97"/>
    </location>
</feature>
<gene>
    <name evidence="2" type="ORF">BXYJ_LOCUS14635</name>
</gene>
<dbReference type="AlphaFoldDB" id="A0A1I7SMU1"/>
<dbReference type="EMBL" id="CAJFCV020000006">
    <property type="protein sequence ID" value="CAG9130379.1"/>
    <property type="molecule type" value="Genomic_DNA"/>
</dbReference>
<evidence type="ECO:0000256" key="1">
    <source>
        <dbReference type="SAM" id="MobiDB-lite"/>
    </source>
</evidence>
<dbReference type="EMBL" id="CAJFDI010000006">
    <property type="protein sequence ID" value="CAD5234544.1"/>
    <property type="molecule type" value="Genomic_DNA"/>
</dbReference>
<evidence type="ECO:0000313" key="4">
    <source>
        <dbReference type="Proteomes" id="UP000659654"/>
    </source>
</evidence>
<organism evidence="3 5">
    <name type="scientific">Bursaphelenchus xylophilus</name>
    <name type="common">Pinewood nematode worm</name>
    <name type="synonym">Aphelenchoides xylophilus</name>
    <dbReference type="NCBI Taxonomy" id="6326"/>
    <lineage>
        <taxon>Eukaryota</taxon>
        <taxon>Metazoa</taxon>
        <taxon>Ecdysozoa</taxon>
        <taxon>Nematoda</taxon>
        <taxon>Chromadorea</taxon>
        <taxon>Rhabditida</taxon>
        <taxon>Tylenchina</taxon>
        <taxon>Tylenchomorpha</taxon>
        <taxon>Aphelenchoidea</taxon>
        <taxon>Aphelenchoididae</taxon>
        <taxon>Bursaphelenchus</taxon>
    </lineage>
</organism>
<dbReference type="Proteomes" id="UP000095284">
    <property type="component" value="Unplaced"/>
</dbReference>
<dbReference type="WBParaSite" id="BXY_1437700.1">
    <property type="protein sequence ID" value="BXY_1437700.1"/>
    <property type="gene ID" value="BXY_1437700"/>
</dbReference>
<feature type="compositionally biased region" description="Basic residues" evidence="1">
    <location>
        <begin position="123"/>
        <end position="134"/>
    </location>
</feature>
<evidence type="ECO:0000313" key="2">
    <source>
        <dbReference type="EMBL" id="CAD5234544.1"/>
    </source>
</evidence>
<name>A0A1I7SMU1_BURXY</name>
<sequence>MDVDEDDPMDKMRKVYLTKLSKLRVNNGIEGDVNVNLRALKQQIPSDLCKSCAARRFQFLFSKKRVTIQCDACKSKLDSIRLKRKTGNDSKQKKITLDKNSPFVPSEKPAQPSPFLSMDKRTNKSKNRGNKLRKLAGFDDGKGPLTPDSSLLSFINSLK</sequence>